<proteinExistence type="predicted"/>
<dbReference type="Proteomes" id="UP001478817">
    <property type="component" value="Unassembled WGS sequence"/>
</dbReference>
<evidence type="ECO:0000313" key="1">
    <source>
        <dbReference type="EMBL" id="MEQ2637907.1"/>
    </source>
</evidence>
<name>A0ABV1IGZ0_9ACTN</name>
<organism evidence="1 3">
    <name type="scientific">Paratractidigestivibacter faecalis</name>
    <dbReference type="NCBI Taxonomy" id="2292441"/>
    <lineage>
        <taxon>Bacteria</taxon>
        <taxon>Bacillati</taxon>
        <taxon>Actinomycetota</taxon>
        <taxon>Coriobacteriia</taxon>
        <taxon>Coriobacteriales</taxon>
        <taxon>Atopobiaceae</taxon>
        <taxon>Paratractidigestivibacter</taxon>
    </lineage>
</organism>
<dbReference type="EMBL" id="JBBNGS010000010">
    <property type="protein sequence ID" value="MEQ2637907.1"/>
    <property type="molecule type" value="Genomic_DNA"/>
</dbReference>
<dbReference type="RefSeq" id="WP_349182511.1">
    <property type="nucleotide sequence ID" value="NZ_JBBNGS010000010.1"/>
</dbReference>
<reference evidence="1 3" key="1">
    <citation type="submission" date="2024-04" db="EMBL/GenBank/DDBJ databases">
        <title>Human intestinal bacterial collection.</title>
        <authorList>
            <person name="Pauvert C."/>
            <person name="Hitch T.C.A."/>
            <person name="Clavel T."/>
        </authorList>
    </citation>
    <scope>NUCLEOTIDE SEQUENCE [LARGE SCALE GENOMIC DNA]</scope>
    <source>
        <strain evidence="1 3">CLA-AA-H197</strain>
    </source>
</reference>
<sequence>MTILLSHTSAIEALRRLGCIRRESICSDAAACDCVTDASQAVALWESVFRDAPRLPLHAQVPQGAQRIRSSLLVTHPMREPPAGEVLTLCRGLACPTPAQLLVQLEPRLTRLELLVLMEELMGTYAIRPDAAQGMTTRPSPLLVPTDLESLLGNAGSASSHRKLRWALKSAVPGSASPRESKLAIRFSLRPSAGGYGLAVIGLNREVSVTAIANGEKRVRKPDVLLARPGGLGNGKVVTLEYDGEVHLDEERHADDLRRTNELAAMGIAEYRIDKALYKNLAYIDSLVDQIRGELGMAREHLSRDQREERRRLRAELFDELEQIDGVNWNGLLRERNRREDRATEAEAQEAVPEEVVPLEAYGV</sequence>
<evidence type="ECO:0000313" key="2">
    <source>
        <dbReference type="EMBL" id="MEQ2637970.1"/>
    </source>
</evidence>
<accession>A0ABV1IGZ0</accession>
<evidence type="ECO:0008006" key="4">
    <source>
        <dbReference type="Google" id="ProtNLM"/>
    </source>
</evidence>
<gene>
    <name evidence="1" type="ORF">AAAT05_06060</name>
    <name evidence="2" type="ORF">AAAT05_06425</name>
</gene>
<keyword evidence="3" id="KW-1185">Reference proteome</keyword>
<protein>
    <recommendedName>
        <fullName evidence="4">DUF559 domain-containing protein</fullName>
    </recommendedName>
</protein>
<comment type="caution">
    <text evidence="1">The sequence shown here is derived from an EMBL/GenBank/DDBJ whole genome shotgun (WGS) entry which is preliminary data.</text>
</comment>
<dbReference type="EMBL" id="JBBNGS010000010">
    <property type="protein sequence ID" value="MEQ2637970.1"/>
    <property type="molecule type" value="Genomic_DNA"/>
</dbReference>
<evidence type="ECO:0000313" key="3">
    <source>
        <dbReference type="Proteomes" id="UP001478817"/>
    </source>
</evidence>